<gene>
    <name evidence="7" type="primary">Necator_chrIII.g10746</name>
    <name evidence="7" type="ORF">RB195_009981</name>
</gene>
<protein>
    <recommendedName>
        <fullName evidence="6">C2H2-type domain-containing protein</fullName>
    </recommendedName>
</protein>
<dbReference type="PROSITE" id="PS50157">
    <property type="entry name" value="ZINC_FINGER_C2H2_2"/>
    <property type="match status" value="3"/>
</dbReference>
<feature type="domain" description="C2H2-type" evidence="6">
    <location>
        <begin position="256"/>
        <end position="283"/>
    </location>
</feature>
<dbReference type="Proteomes" id="UP001303046">
    <property type="component" value="Unassembled WGS sequence"/>
</dbReference>
<dbReference type="Gene3D" id="3.30.160.60">
    <property type="entry name" value="Classic Zinc Finger"/>
    <property type="match status" value="2"/>
</dbReference>
<accession>A0ABR1CZ39</accession>
<dbReference type="SUPFAM" id="SSF57667">
    <property type="entry name" value="beta-beta-alpha zinc fingers"/>
    <property type="match status" value="2"/>
</dbReference>
<keyword evidence="8" id="KW-1185">Reference proteome</keyword>
<dbReference type="InterPro" id="IPR036236">
    <property type="entry name" value="Znf_C2H2_sf"/>
</dbReference>
<feature type="domain" description="C2H2-type" evidence="6">
    <location>
        <begin position="223"/>
        <end position="255"/>
    </location>
</feature>
<keyword evidence="1" id="KW-0479">Metal-binding</keyword>
<evidence type="ECO:0000256" key="1">
    <source>
        <dbReference type="ARBA" id="ARBA00022723"/>
    </source>
</evidence>
<reference evidence="7 8" key="1">
    <citation type="submission" date="2023-08" db="EMBL/GenBank/DDBJ databases">
        <title>A Necator americanus chromosomal reference genome.</title>
        <authorList>
            <person name="Ilik V."/>
            <person name="Petrzelkova K.J."/>
            <person name="Pardy F."/>
            <person name="Fuh T."/>
            <person name="Niatou-Singa F.S."/>
            <person name="Gouil Q."/>
            <person name="Baker L."/>
            <person name="Ritchie M.E."/>
            <person name="Jex A.R."/>
            <person name="Gazzola D."/>
            <person name="Li H."/>
            <person name="Toshio Fujiwara R."/>
            <person name="Zhan B."/>
            <person name="Aroian R.V."/>
            <person name="Pafco B."/>
            <person name="Schwarz E.M."/>
        </authorList>
    </citation>
    <scope>NUCLEOTIDE SEQUENCE [LARGE SCALE GENOMIC DNA]</scope>
    <source>
        <strain evidence="7 8">Aroian</strain>
        <tissue evidence="7">Whole animal</tissue>
    </source>
</reference>
<comment type="caution">
    <text evidence="7">The sequence shown here is derived from an EMBL/GenBank/DDBJ whole genome shotgun (WGS) entry which is preliminary data.</text>
</comment>
<sequence>MFKNKEELYIHAEACVMEAFENEVVATFNDVPFSALRRNSLSLNEVVPSAAPVLGNSGAGFGITVKKSSGIEREEFVTIKVGEEQSERDKSASDDHPSESQKKDEVYHPKLVTYSSKNDDISRAQTIEGPNGLKLVVSVEKSENAELPPTLNAEDSTNAEPLHEDANVAERDEFWNEADDMQLDSGDVSDRELVPGTSFNPLNRSQVIGALANANDDPYKPKMECPTCGLSNVHFHVLYRHNFSTHYRIHTGELPFYCEFCPKRFRTSSSLKVHVRAHTGEKPYVCPMCGYSTITKRNLDRHIENHHVRLGGSKGPATRKSRYRENVEHDWIDDVGSHVEHQFERNLHNNIEEPNKWERQNHLSLVQDSNSS</sequence>
<organism evidence="7 8">
    <name type="scientific">Necator americanus</name>
    <name type="common">Human hookworm</name>
    <dbReference type="NCBI Taxonomy" id="51031"/>
    <lineage>
        <taxon>Eukaryota</taxon>
        <taxon>Metazoa</taxon>
        <taxon>Ecdysozoa</taxon>
        <taxon>Nematoda</taxon>
        <taxon>Chromadorea</taxon>
        <taxon>Rhabditida</taxon>
        <taxon>Rhabditina</taxon>
        <taxon>Rhabditomorpha</taxon>
        <taxon>Strongyloidea</taxon>
        <taxon>Ancylostomatidae</taxon>
        <taxon>Bunostominae</taxon>
        <taxon>Necator</taxon>
    </lineage>
</organism>
<keyword evidence="3" id="KW-0862">Zinc</keyword>
<evidence type="ECO:0000313" key="7">
    <source>
        <dbReference type="EMBL" id="KAK6742436.1"/>
    </source>
</evidence>
<name>A0ABR1CZ39_NECAM</name>
<dbReference type="SMART" id="SM00355">
    <property type="entry name" value="ZnF_C2H2"/>
    <property type="match status" value="3"/>
</dbReference>
<dbReference type="PROSITE" id="PS00028">
    <property type="entry name" value="ZINC_FINGER_C2H2_1"/>
    <property type="match status" value="1"/>
</dbReference>
<dbReference type="PANTHER" id="PTHR23235">
    <property type="entry name" value="KRUEPPEL-LIKE TRANSCRIPTION FACTOR"/>
    <property type="match status" value="1"/>
</dbReference>
<evidence type="ECO:0000259" key="6">
    <source>
        <dbReference type="PROSITE" id="PS50157"/>
    </source>
</evidence>
<evidence type="ECO:0000256" key="4">
    <source>
        <dbReference type="PROSITE-ProRule" id="PRU00042"/>
    </source>
</evidence>
<dbReference type="Pfam" id="PF00096">
    <property type="entry name" value="zf-C2H2"/>
    <property type="match status" value="2"/>
</dbReference>
<evidence type="ECO:0000256" key="2">
    <source>
        <dbReference type="ARBA" id="ARBA00022771"/>
    </source>
</evidence>
<dbReference type="InterPro" id="IPR013087">
    <property type="entry name" value="Znf_C2H2_type"/>
</dbReference>
<dbReference type="EMBL" id="JAVFWL010000003">
    <property type="protein sequence ID" value="KAK6742436.1"/>
    <property type="molecule type" value="Genomic_DNA"/>
</dbReference>
<evidence type="ECO:0000256" key="5">
    <source>
        <dbReference type="SAM" id="MobiDB-lite"/>
    </source>
</evidence>
<feature type="region of interest" description="Disordered" evidence="5">
    <location>
        <begin position="79"/>
        <end position="108"/>
    </location>
</feature>
<evidence type="ECO:0000256" key="3">
    <source>
        <dbReference type="ARBA" id="ARBA00022833"/>
    </source>
</evidence>
<keyword evidence="2 4" id="KW-0863">Zinc-finger</keyword>
<evidence type="ECO:0000313" key="8">
    <source>
        <dbReference type="Proteomes" id="UP001303046"/>
    </source>
</evidence>
<proteinExistence type="predicted"/>
<feature type="domain" description="C2H2-type" evidence="6">
    <location>
        <begin position="284"/>
        <end position="306"/>
    </location>
</feature>